<evidence type="ECO:0000256" key="3">
    <source>
        <dbReference type="ARBA" id="ARBA00022801"/>
    </source>
</evidence>
<dbReference type="GO" id="GO:0003723">
    <property type="term" value="F:RNA binding"/>
    <property type="evidence" value="ECO:0007669"/>
    <property type="project" value="UniProtKB-UniRule"/>
</dbReference>
<dbReference type="InterPro" id="IPR041703">
    <property type="entry name" value="Rho_factor_ATP-bd"/>
</dbReference>
<protein>
    <recommendedName>
        <fullName evidence="9 10">Transcription termination factor Rho</fullName>
        <ecNumber evidence="9 10">3.6.4.-</ecNumber>
    </recommendedName>
    <alternativeName>
        <fullName evidence="9">ATP-dependent helicase Rho</fullName>
    </alternativeName>
</protein>
<dbReference type="InterPro" id="IPR004665">
    <property type="entry name" value="Term_rho"/>
</dbReference>
<keyword evidence="4 9" id="KW-0347">Helicase</keyword>
<evidence type="ECO:0000256" key="8">
    <source>
        <dbReference type="ARBA" id="ARBA00023163"/>
    </source>
</evidence>
<feature type="compositionally biased region" description="Low complexity" evidence="12">
    <location>
        <begin position="148"/>
        <end position="158"/>
    </location>
</feature>
<dbReference type="CDD" id="cd04459">
    <property type="entry name" value="Rho_CSD"/>
    <property type="match status" value="1"/>
</dbReference>
<dbReference type="GO" id="GO:0004386">
    <property type="term" value="F:helicase activity"/>
    <property type="evidence" value="ECO:0007669"/>
    <property type="project" value="UniProtKB-UniRule"/>
</dbReference>
<comment type="similarity">
    <text evidence="9 11">Belongs to the Rho family.</text>
</comment>
<dbReference type="Pfam" id="PF07497">
    <property type="entry name" value="Rho_RNA_bind"/>
    <property type="match status" value="1"/>
</dbReference>
<dbReference type="InterPro" id="IPR011112">
    <property type="entry name" value="Rho-like_N"/>
</dbReference>
<dbReference type="AlphaFoldDB" id="A0A2T2WQG9"/>
<evidence type="ECO:0000256" key="2">
    <source>
        <dbReference type="ARBA" id="ARBA00022741"/>
    </source>
</evidence>
<accession>A0A2T2WQG9</accession>
<dbReference type="NCBIfam" id="NF006886">
    <property type="entry name" value="PRK09376.1"/>
    <property type="match status" value="1"/>
</dbReference>
<feature type="compositionally biased region" description="Basic residues" evidence="12">
    <location>
        <begin position="105"/>
        <end position="114"/>
    </location>
</feature>
<sequence length="766" mass="83669">MVGEGTQEGMVTEQSKPKRRSSRTKKAAVAQESTTTTAESGTPSVVTDEAQEITTEKAKAPKKSRKKKTEASSSVPEPESSSVPISAAQTAESTTKTEAEAAKGTKSRSKRSTSKAKAAESASDQNTSVTSQEEEEVKPKKRTRKKTTTTQAETDAVESATTEADKAIEPTMVPSAETPDNRDGSQPESVETVEGDQVKENTLKQGTLAPEEPLGEVANEAPASAPAVASPSEQVSEQVVEEKKPAIEAQEAEKQDIAEVARDQSSASNVPAVTPPPVIVSEKLPLTEVTEEATKAPETAPQPPTTANGAAAPNGKAVKTSRETRPRNVPGGQPSSRRDLPRPTRENQLSMAQLDAMTLLDLYKLARSLNVENFRSYRKGELIWEILRARTHKDGFIFAEGLLDIVGDYGFLRPTDFQRSREDVYVSASQIRRFDLRSGDKVSGQARPPKDGERYFALLRVEAVNGMSPEKASERPDFDGLTPIFPQPRFHLETQRDDLACRLVDIVAPIGKGQRGLIVAPPKAGKTVLLKKLANAIATNHPDTHLMVLLIDERPEEVTDMQRSVKAEVASSTFDEPPEDHIRVAEMVLERAKRLVEMGQDVVIFLDSITRLARAYNLTIPASGRTLSGGMDPAALHKPKRFFGAARKVEEGGSLTILATALVDTGSRMDDVIYEEFKGTGNMELHLDRKLAERRTFPAVDIKRSGTRREDLLLTPEELDVVWLLRKATHNLKDIEATELLLQNLRRTKSNAEFFRMFAATQGGSN</sequence>
<dbReference type="InterPro" id="IPR000194">
    <property type="entry name" value="ATPase_F1/V1/A1_a/bsu_nucl-bd"/>
</dbReference>
<proteinExistence type="inferred from homology"/>
<evidence type="ECO:0000256" key="12">
    <source>
        <dbReference type="SAM" id="MobiDB-lite"/>
    </source>
</evidence>
<dbReference type="CDD" id="cd01128">
    <property type="entry name" value="rho_factor_C"/>
    <property type="match status" value="1"/>
</dbReference>
<dbReference type="InterPro" id="IPR011129">
    <property type="entry name" value="CSD"/>
</dbReference>
<dbReference type="GO" id="GO:0005524">
    <property type="term" value="F:ATP binding"/>
    <property type="evidence" value="ECO:0007669"/>
    <property type="project" value="UniProtKB-UniRule"/>
</dbReference>
<keyword evidence="3 9" id="KW-0378">Hydrolase</keyword>
<dbReference type="SUPFAM" id="SSF68912">
    <property type="entry name" value="Rho N-terminal domain-like"/>
    <property type="match status" value="1"/>
</dbReference>
<evidence type="ECO:0000259" key="13">
    <source>
        <dbReference type="PROSITE" id="PS51856"/>
    </source>
</evidence>
<keyword evidence="1 9" id="KW-0806">Transcription termination</keyword>
<dbReference type="HAMAP" id="MF_01884">
    <property type="entry name" value="Rho"/>
    <property type="match status" value="1"/>
</dbReference>
<feature type="compositionally biased region" description="Low complexity" evidence="12">
    <location>
        <begin position="305"/>
        <end position="317"/>
    </location>
</feature>
<dbReference type="Gene3D" id="3.40.50.300">
    <property type="entry name" value="P-loop containing nucleotide triphosphate hydrolases"/>
    <property type="match status" value="1"/>
</dbReference>
<evidence type="ECO:0000256" key="9">
    <source>
        <dbReference type="HAMAP-Rule" id="MF_01884"/>
    </source>
</evidence>
<dbReference type="PROSITE" id="PS51856">
    <property type="entry name" value="RHO_RNA_BD"/>
    <property type="match status" value="1"/>
</dbReference>
<evidence type="ECO:0000313" key="14">
    <source>
        <dbReference type="EMBL" id="PSR24479.1"/>
    </source>
</evidence>
<dbReference type="GO" id="GO:0016787">
    <property type="term" value="F:hydrolase activity"/>
    <property type="evidence" value="ECO:0007669"/>
    <property type="project" value="UniProtKB-KW"/>
</dbReference>
<evidence type="ECO:0000256" key="6">
    <source>
        <dbReference type="ARBA" id="ARBA00022884"/>
    </source>
</evidence>
<dbReference type="SMART" id="SM00382">
    <property type="entry name" value="AAA"/>
    <property type="match status" value="1"/>
</dbReference>
<dbReference type="GO" id="GO:0006353">
    <property type="term" value="P:DNA-templated transcription termination"/>
    <property type="evidence" value="ECO:0007669"/>
    <property type="project" value="UniProtKB-UniRule"/>
</dbReference>
<dbReference type="InterPro" id="IPR012340">
    <property type="entry name" value="NA-bd_OB-fold"/>
</dbReference>
<dbReference type="InterPro" id="IPR036269">
    <property type="entry name" value="Rho_N_sf"/>
</dbReference>
<dbReference type="SUPFAM" id="SSF50249">
    <property type="entry name" value="Nucleic acid-binding proteins"/>
    <property type="match status" value="1"/>
</dbReference>
<dbReference type="EC" id="3.6.4.-" evidence="9 10"/>
<evidence type="ECO:0000256" key="1">
    <source>
        <dbReference type="ARBA" id="ARBA00022472"/>
    </source>
</evidence>
<keyword evidence="5 9" id="KW-0067">ATP-binding</keyword>
<evidence type="ECO:0000256" key="5">
    <source>
        <dbReference type="ARBA" id="ARBA00022840"/>
    </source>
</evidence>
<feature type="binding site" evidence="9">
    <location>
        <begin position="511"/>
        <end position="516"/>
    </location>
    <ligand>
        <name>ATP</name>
        <dbReference type="ChEBI" id="CHEBI:30616"/>
    </ligand>
</feature>
<evidence type="ECO:0000256" key="7">
    <source>
        <dbReference type="ARBA" id="ARBA00023015"/>
    </source>
</evidence>
<comment type="function">
    <text evidence="9">Facilitates transcription termination by a mechanism that involves Rho binding to the nascent RNA, activation of Rho's RNA-dependent ATPase activity, and release of the mRNA from the DNA template.</text>
</comment>
<dbReference type="SMART" id="SM00357">
    <property type="entry name" value="CSP"/>
    <property type="match status" value="1"/>
</dbReference>
<comment type="subunit">
    <text evidence="9">Homohexamer. The homohexamer assembles into an open ring structure.</text>
</comment>
<dbReference type="InterPro" id="IPR027417">
    <property type="entry name" value="P-loop_NTPase"/>
</dbReference>
<name>A0A2T2WQG9_SULTH</name>
<feature type="compositionally biased region" description="Low complexity" evidence="12">
    <location>
        <begin position="71"/>
        <end position="94"/>
    </location>
</feature>
<evidence type="ECO:0000313" key="15">
    <source>
        <dbReference type="Proteomes" id="UP000242705"/>
    </source>
</evidence>
<dbReference type="NCBIfam" id="TIGR00767">
    <property type="entry name" value="rho"/>
    <property type="match status" value="1"/>
</dbReference>
<feature type="domain" description="Rho RNA-BD" evidence="13">
    <location>
        <begin position="396"/>
        <end position="468"/>
    </location>
</feature>
<feature type="region of interest" description="Disordered" evidence="12">
    <location>
        <begin position="1"/>
        <end position="344"/>
    </location>
</feature>
<reference evidence="14 15" key="1">
    <citation type="journal article" date="2014" name="BMC Genomics">
        <title>Comparison of environmental and isolate Sulfobacillus genomes reveals diverse carbon, sulfur, nitrogen, and hydrogen metabolisms.</title>
        <authorList>
            <person name="Justice N.B."/>
            <person name="Norman A."/>
            <person name="Brown C.T."/>
            <person name="Singh A."/>
            <person name="Thomas B.C."/>
            <person name="Banfield J.F."/>
        </authorList>
    </citation>
    <scope>NUCLEOTIDE SEQUENCE [LARGE SCALE GENOMIC DNA]</scope>
    <source>
        <strain evidence="14">AMDSBA5</strain>
    </source>
</reference>
<feature type="compositionally biased region" description="Polar residues" evidence="12">
    <location>
        <begin position="31"/>
        <end position="45"/>
    </location>
</feature>
<comment type="caution">
    <text evidence="14">The sequence shown here is derived from an EMBL/GenBank/DDBJ whole genome shotgun (WGS) entry which is preliminary data.</text>
</comment>
<dbReference type="Proteomes" id="UP000242705">
    <property type="component" value="Unassembled WGS sequence"/>
</dbReference>
<comment type="caution">
    <text evidence="9">Lacks conserved residue(s) required for the propagation of feature annotation.</text>
</comment>
<gene>
    <name evidence="9" type="primary">rho</name>
    <name evidence="14" type="ORF">C7B47_14735</name>
</gene>
<dbReference type="InterPro" id="IPR011113">
    <property type="entry name" value="Rho_RNA-bd"/>
</dbReference>
<feature type="binding site" evidence="9">
    <location>
        <position position="554"/>
    </location>
    <ligand>
        <name>ATP</name>
        <dbReference type="ChEBI" id="CHEBI:30616"/>
    </ligand>
</feature>
<dbReference type="PANTHER" id="PTHR46425:SF1">
    <property type="entry name" value="TRANSCRIPTION TERMINATION FACTOR RHO"/>
    <property type="match status" value="1"/>
</dbReference>
<keyword evidence="7 9" id="KW-0805">Transcription regulation</keyword>
<dbReference type="InterPro" id="IPR003593">
    <property type="entry name" value="AAA+_ATPase"/>
</dbReference>
<dbReference type="Gene3D" id="1.10.720.10">
    <property type="match status" value="1"/>
</dbReference>
<evidence type="ECO:0000256" key="4">
    <source>
        <dbReference type="ARBA" id="ARBA00022806"/>
    </source>
</evidence>
<keyword evidence="6 9" id="KW-0694">RNA-binding</keyword>
<keyword evidence="2 9" id="KW-0547">Nucleotide-binding</keyword>
<evidence type="ECO:0000256" key="10">
    <source>
        <dbReference type="NCBIfam" id="TIGR00767"/>
    </source>
</evidence>
<dbReference type="SMART" id="SM00959">
    <property type="entry name" value="Rho_N"/>
    <property type="match status" value="1"/>
</dbReference>
<dbReference type="Gene3D" id="2.40.50.140">
    <property type="entry name" value="Nucleic acid-binding proteins"/>
    <property type="match status" value="1"/>
</dbReference>
<dbReference type="GO" id="GO:0008186">
    <property type="term" value="F:ATP-dependent activity, acting on RNA"/>
    <property type="evidence" value="ECO:0007669"/>
    <property type="project" value="UniProtKB-UniRule"/>
</dbReference>
<dbReference type="PANTHER" id="PTHR46425">
    <property type="entry name" value="TRANSCRIPTION TERMINATION FACTOR RHO"/>
    <property type="match status" value="1"/>
</dbReference>
<evidence type="ECO:0000256" key="11">
    <source>
        <dbReference type="PROSITE-ProRule" id="PRU01203"/>
    </source>
</evidence>
<dbReference type="EMBL" id="PXYX01000052">
    <property type="protein sequence ID" value="PSR24479.1"/>
    <property type="molecule type" value="Genomic_DNA"/>
</dbReference>
<dbReference type="SUPFAM" id="SSF52540">
    <property type="entry name" value="P-loop containing nucleoside triphosphate hydrolases"/>
    <property type="match status" value="1"/>
</dbReference>
<feature type="compositionally biased region" description="Basic and acidic residues" evidence="12">
    <location>
        <begin position="240"/>
        <end position="262"/>
    </location>
</feature>
<feature type="compositionally biased region" description="Low complexity" evidence="12">
    <location>
        <begin position="216"/>
        <end position="238"/>
    </location>
</feature>
<dbReference type="Pfam" id="PF00006">
    <property type="entry name" value="ATP-synt_ab"/>
    <property type="match status" value="1"/>
</dbReference>
<dbReference type="Pfam" id="PF07498">
    <property type="entry name" value="Rho_N"/>
    <property type="match status" value="1"/>
</dbReference>
<feature type="binding site" evidence="9">
    <location>
        <begin position="523"/>
        <end position="528"/>
    </location>
    <ligand>
        <name>ATP</name>
        <dbReference type="ChEBI" id="CHEBI:30616"/>
    </ligand>
</feature>
<feature type="compositionally biased region" description="Basic residues" evidence="12">
    <location>
        <begin position="17"/>
        <end position="26"/>
    </location>
</feature>
<organism evidence="14 15">
    <name type="scientific">Sulfobacillus thermosulfidooxidans</name>
    <dbReference type="NCBI Taxonomy" id="28034"/>
    <lineage>
        <taxon>Bacteria</taxon>
        <taxon>Bacillati</taxon>
        <taxon>Bacillota</taxon>
        <taxon>Clostridia</taxon>
        <taxon>Eubacteriales</taxon>
        <taxon>Clostridiales Family XVII. Incertae Sedis</taxon>
        <taxon>Sulfobacillus</taxon>
    </lineage>
</organism>
<keyword evidence="8 9" id="KW-0804">Transcription</keyword>